<evidence type="ECO:0000256" key="3">
    <source>
        <dbReference type="ARBA" id="ARBA00022617"/>
    </source>
</evidence>
<dbReference type="EMBL" id="CP063849">
    <property type="protein sequence ID" value="QOY89041.1"/>
    <property type="molecule type" value="Genomic_DNA"/>
</dbReference>
<keyword evidence="10" id="KW-1185">Reference proteome</keyword>
<dbReference type="InterPro" id="IPR009040">
    <property type="entry name" value="Ferritin-like_diiron"/>
</dbReference>
<dbReference type="EC" id="1.16.3.1" evidence="6"/>
<dbReference type="InterPro" id="IPR009078">
    <property type="entry name" value="Ferritin-like_SF"/>
</dbReference>
<dbReference type="GO" id="GO:0008199">
    <property type="term" value="F:ferric iron binding"/>
    <property type="evidence" value="ECO:0007669"/>
    <property type="project" value="InterPro"/>
</dbReference>
<evidence type="ECO:0000256" key="7">
    <source>
        <dbReference type="PIRSR" id="PIRSR002560-1"/>
    </source>
</evidence>
<feature type="binding site" evidence="7">
    <location>
        <position position="49"/>
    </location>
    <ligand>
        <name>Fe cation</name>
        <dbReference type="ChEBI" id="CHEBI:24875"/>
        <label>2</label>
    </ligand>
</feature>
<evidence type="ECO:0000256" key="1">
    <source>
        <dbReference type="ARBA" id="ARBA00008093"/>
    </source>
</evidence>
<evidence type="ECO:0000313" key="10">
    <source>
        <dbReference type="Proteomes" id="UP000593892"/>
    </source>
</evidence>
<feature type="binding site" evidence="7">
    <location>
        <position position="92"/>
    </location>
    <ligand>
        <name>Fe cation</name>
        <dbReference type="ChEBI" id="CHEBI:24875"/>
        <label>2</label>
    </ligand>
</feature>
<keyword evidence="3" id="KW-0349">Heme</keyword>
<evidence type="ECO:0000313" key="9">
    <source>
        <dbReference type="EMBL" id="QOY89041.1"/>
    </source>
</evidence>
<dbReference type="PROSITE" id="PS50905">
    <property type="entry name" value="FERRITIN_LIKE"/>
    <property type="match status" value="1"/>
</dbReference>
<dbReference type="KEGG" id="pfer:IRI77_03525"/>
<comment type="function">
    <text evidence="6">Iron-storage protein, whose ferroxidase center binds Fe(2+), oxidizes it using dioxygen to Fe(3+), and participates in the subsequent Fe(3+) oxide mineral core formation within the central cavity of the BFR protein shell.</text>
</comment>
<dbReference type="Proteomes" id="UP000593892">
    <property type="component" value="Chromosome"/>
</dbReference>
<dbReference type="Gene3D" id="1.20.1260.10">
    <property type="match status" value="1"/>
</dbReference>
<dbReference type="GO" id="GO:0004322">
    <property type="term" value="F:ferroxidase activity"/>
    <property type="evidence" value="ECO:0007669"/>
    <property type="project" value="UniProtKB-EC"/>
</dbReference>
<dbReference type="RefSeq" id="WP_194450703.1">
    <property type="nucleotide sequence ID" value="NZ_CP063849.1"/>
</dbReference>
<gene>
    <name evidence="9" type="ORF">IRI77_03525</name>
</gene>
<evidence type="ECO:0000256" key="4">
    <source>
        <dbReference type="ARBA" id="ARBA00022723"/>
    </source>
</evidence>
<feature type="domain" description="Ferritin-like diiron" evidence="8">
    <location>
        <begin position="1"/>
        <end position="143"/>
    </location>
</feature>
<evidence type="ECO:0000256" key="2">
    <source>
        <dbReference type="ARBA" id="ARBA00022434"/>
    </source>
</evidence>
<feature type="binding site" evidence="7">
    <location>
        <position position="125"/>
    </location>
    <ligand>
        <name>Fe cation</name>
        <dbReference type="ChEBI" id="CHEBI:24875"/>
        <label>2</label>
    </ligand>
</feature>
<dbReference type="Pfam" id="PF00210">
    <property type="entry name" value="Ferritin"/>
    <property type="match status" value="1"/>
</dbReference>
<feature type="binding site" evidence="7">
    <location>
        <position position="49"/>
    </location>
    <ligand>
        <name>Fe cation</name>
        <dbReference type="ChEBI" id="CHEBI:24875"/>
        <label>1</label>
    </ligand>
</feature>
<feature type="binding site" evidence="7">
    <location>
        <position position="52"/>
    </location>
    <ligand>
        <name>Fe cation</name>
        <dbReference type="ChEBI" id="CHEBI:24875"/>
        <label>1</label>
    </ligand>
</feature>
<protein>
    <recommendedName>
        <fullName evidence="6">Bacterioferritin</fullName>
        <ecNumber evidence="6">1.16.3.1</ecNumber>
    </recommendedName>
</protein>
<keyword evidence="2 6" id="KW-0409">Iron storage</keyword>
<comment type="catalytic activity">
    <reaction evidence="6">
        <text>4 Fe(2+) + O2 + 4 H(+) = 4 Fe(3+) + 2 H2O</text>
        <dbReference type="Rhea" id="RHEA:11148"/>
        <dbReference type="ChEBI" id="CHEBI:15377"/>
        <dbReference type="ChEBI" id="CHEBI:15378"/>
        <dbReference type="ChEBI" id="CHEBI:15379"/>
        <dbReference type="ChEBI" id="CHEBI:29033"/>
        <dbReference type="ChEBI" id="CHEBI:29034"/>
        <dbReference type="EC" id="1.16.3.1"/>
    </reaction>
</comment>
<dbReference type="GO" id="GO:0020037">
    <property type="term" value="F:heme binding"/>
    <property type="evidence" value="ECO:0007669"/>
    <property type="project" value="TreeGrafter"/>
</dbReference>
<name>A0A7S7NSJ8_PALFE</name>
<dbReference type="CDD" id="cd00907">
    <property type="entry name" value="Bacterioferritin"/>
    <property type="match status" value="1"/>
</dbReference>
<dbReference type="SUPFAM" id="SSF47240">
    <property type="entry name" value="Ferritin-like"/>
    <property type="match status" value="1"/>
</dbReference>
<proteinExistence type="inferred from homology"/>
<dbReference type="PANTHER" id="PTHR30295">
    <property type="entry name" value="BACTERIOFERRITIN"/>
    <property type="match status" value="1"/>
</dbReference>
<dbReference type="GO" id="GO:0005829">
    <property type="term" value="C:cytosol"/>
    <property type="evidence" value="ECO:0007669"/>
    <property type="project" value="TreeGrafter"/>
</dbReference>
<feature type="binding site" description="axial binding residue" evidence="7">
    <location>
        <position position="50"/>
    </location>
    <ligand>
        <name>heme b</name>
        <dbReference type="ChEBI" id="CHEBI:60344"/>
        <note>ligand shared between dimeric partners</note>
    </ligand>
    <ligandPart>
        <name>Fe</name>
        <dbReference type="ChEBI" id="CHEBI:18248"/>
    </ligandPart>
</feature>
<dbReference type="InterPro" id="IPR012347">
    <property type="entry name" value="Ferritin-like"/>
</dbReference>
<feature type="binding site" evidence="7">
    <location>
        <position position="128"/>
    </location>
    <ligand>
        <name>Fe cation</name>
        <dbReference type="ChEBI" id="CHEBI:24875"/>
        <label>2</label>
    </ligand>
</feature>
<feature type="binding site" evidence="7">
    <location>
        <position position="125"/>
    </location>
    <ligand>
        <name>Fe cation</name>
        <dbReference type="ChEBI" id="CHEBI:24875"/>
        <label>1</label>
    </ligand>
</feature>
<keyword evidence="4 6" id="KW-0479">Metal-binding</keyword>
<organism evidence="9 10">
    <name type="scientific">Paludibaculum fermentans</name>
    <dbReference type="NCBI Taxonomy" id="1473598"/>
    <lineage>
        <taxon>Bacteria</taxon>
        <taxon>Pseudomonadati</taxon>
        <taxon>Acidobacteriota</taxon>
        <taxon>Terriglobia</taxon>
        <taxon>Bryobacterales</taxon>
        <taxon>Bryobacteraceae</taxon>
        <taxon>Paludibaculum</taxon>
    </lineage>
</organism>
<sequence>MNHPSVDLLNKAVADELQAVHQYMYFHFHLDDQGFGPLAKLFKKTAIVEMGHIETLAERILFLKSDVNMSTSGPIAAIQDPAEILAKAIAMERQSAADYNQAAQQCGANADAATKQLFEALVGDEESHQDAFEKQLDNIKRFGLSYLALQSFGAGAEAPAESK</sequence>
<dbReference type="GO" id="GO:0006879">
    <property type="term" value="P:intracellular iron ion homeostasis"/>
    <property type="evidence" value="ECO:0007669"/>
    <property type="project" value="UniProtKB-KW"/>
</dbReference>
<dbReference type="InterPro" id="IPR002024">
    <property type="entry name" value="Bacterioferritin"/>
</dbReference>
<evidence type="ECO:0000256" key="5">
    <source>
        <dbReference type="ARBA" id="ARBA00023004"/>
    </source>
</evidence>
<dbReference type="AlphaFoldDB" id="A0A7S7NSJ8"/>
<evidence type="ECO:0000256" key="6">
    <source>
        <dbReference type="PIRNR" id="PIRNR002560"/>
    </source>
</evidence>
<evidence type="ECO:0000259" key="8">
    <source>
        <dbReference type="PROSITE" id="PS50905"/>
    </source>
</evidence>
<accession>A0A7S7NSJ8</accession>
<dbReference type="InterPro" id="IPR008331">
    <property type="entry name" value="Ferritin_DPS_dom"/>
</dbReference>
<dbReference type="PANTHER" id="PTHR30295:SF0">
    <property type="entry name" value="BACTERIOFERRITIN"/>
    <property type="match status" value="1"/>
</dbReference>
<dbReference type="GO" id="GO:0006826">
    <property type="term" value="P:iron ion transport"/>
    <property type="evidence" value="ECO:0007669"/>
    <property type="project" value="InterPro"/>
</dbReference>
<dbReference type="PIRSF" id="PIRSF002560">
    <property type="entry name" value="Bacterioferritin"/>
    <property type="match status" value="1"/>
</dbReference>
<comment type="similarity">
    <text evidence="1 6">Belongs to the bacterioferritin family.</text>
</comment>
<dbReference type="PRINTS" id="PR00601">
    <property type="entry name" value="BACFERRITIN"/>
</dbReference>
<feature type="binding site" evidence="7">
    <location>
        <position position="16"/>
    </location>
    <ligand>
        <name>Fe cation</name>
        <dbReference type="ChEBI" id="CHEBI:24875"/>
        <label>1</label>
    </ligand>
</feature>
<keyword evidence="5 6" id="KW-0408">Iron</keyword>
<reference evidence="9 10" key="1">
    <citation type="submission" date="2020-10" db="EMBL/GenBank/DDBJ databases">
        <title>Complete genome sequence of Paludibaculum fermentans P105T, a facultatively anaerobic acidobacterium capable of dissimilatory Fe(III) reduction.</title>
        <authorList>
            <person name="Dedysh S.N."/>
            <person name="Beletsky A.V."/>
            <person name="Kulichevskaya I.S."/>
            <person name="Mardanov A.V."/>
            <person name="Ravin N.V."/>
        </authorList>
    </citation>
    <scope>NUCLEOTIDE SEQUENCE [LARGE SCALE GENOMIC DNA]</scope>
    <source>
        <strain evidence="9 10">P105</strain>
    </source>
</reference>